<protein>
    <submittedName>
        <fullName evidence="1">Uncharacterized protein</fullName>
    </submittedName>
</protein>
<proteinExistence type="predicted"/>
<dbReference type="EMBL" id="JACARF010000066">
    <property type="protein sequence ID" value="NWE79982.1"/>
    <property type="molecule type" value="Genomic_DNA"/>
</dbReference>
<name>A0A7Y8FIG1_9PSED</name>
<dbReference type="AlphaFoldDB" id="A0A7Y8FIG1"/>
<organism evidence="1 2">
    <name type="scientific">Pseudomonas yamanorum</name>
    <dbReference type="NCBI Taxonomy" id="515393"/>
    <lineage>
        <taxon>Bacteria</taxon>
        <taxon>Pseudomonadati</taxon>
        <taxon>Pseudomonadota</taxon>
        <taxon>Gammaproteobacteria</taxon>
        <taxon>Pseudomonadales</taxon>
        <taxon>Pseudomonadaceae</taxon>
        <taxon>Pseudomonas</taxon>
    </lineage>
</organism>
<sequence length="121" mass="13541">MVDYAKVEDDEFLKLPEFGVYFQAGSDGVIAAYRVYYQAADEYYHAGSETKKECLDIATVDDSIDLLGQPARDVPSIRIPGRAPTSPGCDFLLKQKVITVHYDAESRFVTYVHVRSKVLSV</sequence>
<dbReference type="RefSeq" id="WP_177116151.1">
    <property type="nucleotide sequence ID" value="NZ_JACARF010000066.1"/>
</dbReference>
<gene>
    <name evidence="1" type="ORF">HX828_30940</name>
</gene>
<accession>A0A7Y8FIG1</accession>
<evidence type="ECO:0000313" key="1">
    <source>
        <dbReference type="EMBL" id="NWE79982.1"/>
    </source>
</evidence>
<comment type="caution">
    <text evidence="1">The sequence shown here is derived from an EMBL/GenBank/DDBJ whole genome shotgun (WGS) entry which is preliminary data.</text>
</comment>
<dbReference type="Proteomes" id="UP000537188">
    <property type="component" value="Unassembled WGS sequence"/>
</dbReference>
<reference evidence="1 2" key="1">
    <citation type="submission" date="2020-04" db="EMBL/GenBank/DDBJ databases">
        <title>Molecular characterization of pseudomonads from Agaricus bisporus reveal novel blotch 2 pathogens in Western Europe.</title>
        <authorList>
            <person name="Taparia T."/>
            <person name="Krijger M."/>
            <person name="Haynes E."/>
            <person name="Elpinstone J.G."/>
            <person name="Noble R."/>
            <person name="Van Der Wolf J."/>
        </authorList>
    </citation>
    <scope>NUCLEOTIDE SEQUENCE [LARGE SCALE GENOMIC DNA]</scope>
    <source>
        <strain evidence="1 2">IPO3781</strain>
    </source>
</reference>
<evidence type="ECO:0000313" key="2">
    <source>
        <dbReference type="Proteomes" id="UP000537188"/>
    </source>
</evidence>